<evidence type="ECO:0000313" key="8">
    <source>
        <dbReference type="Proteomes" id="UP000323105"/>
    </source>
</evidence>
<keyword evidence="3 5" id="KW-1133">Transmembrane helix</keyword>
<evidence type="ECO:0000313" key="7">
    <source>
        <dbReference type="EMBL" id="GEQ76292.1"/>
    </source>
</evidence>
<feature type="transmembrane region" description="Helical" evidence="5">
    <location>
        <begin position="289"/>
        <end position="308"/>
    </location>
</feature>
<feature type="transmembrane region" description="Helical" evidence="5">
    <location>
        <begin position="375"/>
        <end position="398"/>
    </location>
</feature>
<feature type="transmembrane region" description="Helical" evidence="5">
    <location>
        <begin position="12"/>
        <end position="33"/>
    </location>
</feature>
<name>A0A5A7MF37_COMTE</name>
<comment type="subcellular location">
    <subcellularLocation>
        <location evidence="1">Membrane</location>
        <topology evidence="1">Multi-pass membrane protein</topology>
    </subcellularLocation>
</comment>
<proteinExistence type="predicted"/>
<dbReference type="InterPro" id="IPR020846">
    <property type="entry name" value="MFS_dom"/>
</dbReference>
<dbReference type="RefSeq" id="WP_149356101.1">
    <property type="nucleotide sequence ID" value="NZ_BKBW01000006.1"/>
</dbReference>
<keyword evidence="2 5" id="KW-0812">Transmembrane</keyword>
<dbReference type="Proteomes" id="UP000323105">
    <property type="component" value="Unassembled WGS sequence"/>
</dbReference>
<sequence>MNKSFNRWWGVLTLMMVVVIAYIDRVNVSVLIVDSDFLRAFGIEGDRQGQGSMMTTFLLGYGISALILTPLYERFLGYRRGLLVSMLAWAVLTAIAPWTGSLFAFLILRTVLGMSEGPLFSLKTMYVRDWFSANERGKPNAVSSMGVSLGLAVGFPLISWLLREHGWHSSFEMLAMLNLLLGLPLIYWFIHENPQIAKVASTKPNIGLKQTVHGAFTMPHLIAMLAVEVFTLAYLWGSSSWLPAYLVQDKGFSLKEMGWMSSLPFVVGIVANFLGGLLVDLLPQQRVPLIFTFGGLATALSVFMLMGADNTATTVVYLLIASACWALQGAAIPSIVQALSPAASVGSAYGIINGVGNLAAAFMPMAMGSMMKGNVAGGFSLLVCSQVLAAVSGFWIFLRWSSGLAAKS</sequence>
<dbReference type="PANTHER" id="PTHR11662:SF399">
    <property type="entry name" value="FI19708P1-RELATED"/>
    <property type="match status" value="1"/>
</dbReference>
<dbReference type="PROSITE" id="PS50850">
    <property type="entry name" value="MFS"/>
    <property type="match status" value="1"/>
</dbReference>
<keyword evidence="4 5" id="KW-0472">Membrane</keyword>
<accession>A0A5A7MF37</accession>
<dbReference type="SUPFAM" id="SSF103473">
    <property type="entry name" value="MFS general substrate transporter"/>
    <property type="match status" value="1"/>
</dbReference>
<dbReference type="AlphaFoldDB" id="A0A5A7MF37"/>
<evidence type="ECO:0000259" key="6">
    <source>
        <dbReference type="PROSITE" id="PS50850"/>
    </source>
</evidence>
<gene>
    <name evidence="7" type="ORF">CTTA_3297</name>
</gene>
<dbReference type="InterPro" id="IPR011701">
    <property type="entry name" value="MFS"/>
</dbReference>
<evidence type="ECO:0000256" key="3">
    <source>
        <dbReference type="ARBA" id="ARBA00022989"/>
    </source>
</evidence>
<dbReference type="EMBL" id="BKBW01000006">
    <property type="protein sequence ID" value="GEQ76292.1"/>
    <property type="molecule type" value="Genomic_DNA"/>
</dbReference>
<feature type="transmembrane region" description="Helical" evidence="5">
    <location>
        <begin position="84"/>
        <end position="108"/>
    </location>
</feature>
<comment type="caution">
    <text evidence="7">The sequence shown here is derived from an EMBL/GenBank/DDBJ whole genome shotgun (WGS) entry which is preliminary data.</text>
</comment>
<organism evidence="7 8">
    <name type="scientific">Comamonas testosteroni</name>
    <name type="common">Pseudomonas testosteroni</name>
    <dbReference type="NCBI Taxonomy" id="285"/>
    <lineage>
        <taxon>Bacteria</taxon>
        <taxon>Pseudomonadati</taxon>
        <taxon>Pseudomonadota</taxon>
        <taxon>Betaproteobacteria</taxon>
        <taxon>Burkholderiales</taxon>
        <taxon>Comamonadaceae</taxon>
        <taxon>Comamonas</taxon>
    </lineage>
</organism>
<evidence type="ECO:0000256" key="4">
    <source>
        <dbReference type="ARBA" id="ARBA00023136"/>
    </source>
</evidence>
<evidence type="ECO:0000256" key="5">
    <source>
        <dbReference type="SAM" id="Phobius"/>
    </source>
</evidence>
<feature type="transmembrane region" description="Helical" evidence="5">
    <location>
        <begin position="257"/>
        <end position="277"/>
    </location>
</feature>
<feature type="transmembrane region" description="Helical" evidence="5">
    <location>
        <begin position="315"/>
        <end position="336"/>
    </location>
</feature>
<feature type="transmembrane region" description="Helical" evidence="5">
    <location>
        <begin position="342"/>
        <end position="363"/>
    </location>
</feature>
<dbReference type="PANTHER" id="PTHR11662">
    <property type="entry name" value="SOLUTE CARRIER FAMILY 17"/>
    <property type="match status" value="1"/>
</dbReference>
<dbReference type="Pfam" id="PF07690">
    <property type="entry name" value="MFS_1"/>
    <property type="match status" value="1"/>
</dbReference>
<dbReference type="Gene3D" id="1.20.1250.20">
    <property type="entry name" value="MFS general substrate transporter like domains"/>
    <property type="match status" value="2"/>
</dbReference>
<evidence type="ECO:0000256" key="2">
    <source>
        <dbReference type="ARBA" id="ARBA00022692"/>
    </source>
</evidence>
<feature type="transmembrane region" description="Helical" evidence="5">
    <location>
        <begin position="141"/>
        <end position="162"/>
    </location>
</feature>
<feature type="transmembrane region" description="Helical" evidence="5">
    <location>
        <begin position="174"/>
        <end position="191"/>
    </location>
</feature>
<reference evidence="7 8" key="1">
    <citation type="journal article" date="2019" name="Microbiol. Resour. Announc.">
        <title>Draft Genome Sequence of Comamonas testosteroni TA441, a Bacterium That Has a Cryptic Phenol Degradation Gene Cluster.</title>
        <authorList>
            <person name="Arai H."/>
            <person name="Ishii M."/>
        </authorList>
    </citation>
    <scope>NUCLEOTIDE SEQUENCE [LARGE SCALE GENOMIC DNA]</scope>
    <source>
        <strain evidence="7 8">TA441</strain>
    </source>
</reference>
<feature type="transmembrane region" description="Helical" evidence="5">
    <location>
        <begin position="53"/>
        <end position="72"/>
    </location>
</feature>
<evidence type="ECO:0000256" key="1">
    <source>
        <dbReference type="ARBA" id="ARBA00004141"/>
    </source>
</evidence>
<feature type="transmembrane region" description="Helical" evidence="5">
    <location>
        <begin position="211"/>
        <end position="236"/>
    </location>
</feature>
<protein>
    <submittedName>
        <fullName evidence="7">MFS transporter</fullName>
    </submittedName>
</protein>
<dbReference type="GO" id="GO:0022857">
    <property type="term" value="F:transmembrane transporter activity"/>
    <property type="evidence" value="ECO:0007669"/>
    <property type="project" value="InterPro"/>
</dbReference>
<dbReference type="GO" id="GO:0016020">
    <property type="term" value="C:membrane"/>
    <property type="evidence" value="ECO:0007669"/>
    <property type="project" value="UniProtKB-SubCell"/>
</dbReference>
<dbReference type="InterPro" id="IPR036259">
    <property type="entry name" value="MFS_trans_sf"/>
</dbReference>
<dbReference type="InterPro" id="IPR050382">
    <property type="entry name" value="MFS_Na/Anion_cotransporter"/>
</dbReference>
<feature type="domain" description="Major facilitator superfamily (MFS) profile" evidence="6">
    <location>
        <begin position="10"/>
        <end position="403"/>
    </location>
</feature>